<dbReference type="Proteomes" id="UP001163046">
    <property type="component" value="Unassembled WGS sequence"/>
</dbReference>
<proteinExistence type="predicted"/>
<evidence type="ECO:0000313" key="3">
    <source>
        <dbReference type="Proteomes" id="UP001163046"/>
    </source>
</evidence>
<dbReference type="EMBL" id="MU825875">
    <property type="protein sequence ID" value="KAJ7386838.1"/>
    <property type="molecule type" value="Genomic_DNA"/>
</dbReference>
<feature type="region of interest" description="Disordered" evidence="1">
    <location>
        <begin position="1"/>
        <end position="32"/>
    </location>
</feature>
<keyword evidence="3" id="KW-1185">Reference proteome</keyword>
<accession>A0A9W9ZRY7</accession>
<evidence type="ECO:0000256" key="1">
    <source>
        <dbReference type="SAM" id="MobiDB-lite"/>
    </source>
</evidence>
<feature type="compositionally biased region" description="Acidic residues" evidence="1">
    <location>
        <begin position="23"/>
        <end position="32"/>
    </location>
</feature>
<dbReference type="AlphaFoldDB" id="A0A9W9ZRY7"/>
<feature type="compositionally biased region" description="Low complexity" evidence="1">
    <location>
        <begin position="10"/>
        <end position="22"/>
    </location>
</feature>
<evidence type="ECO:0000313" key="2">
    <source>
        <dbReference type="EMBL" id="KAJ7386838.1"/>
    </source>
</evidence>
<comment type="caution">
    <text evidence="2">The sequence shown here is derived from an EMBL/GenBank/DDBJ whole genome shotgun (WGS) entry which is preliminary data.</text>
</comment>
<gene>
    <name evidence="2" type="ORF">OS493_006868</name>
</gene>
<sequence length="93" mass="10839">MQPNTERFEISSLWNSSSSSSGSEEESWNEEPVEFSGFIPYEDLELLATAEEAAEHKARIAEVELEWEYQARFTQEVEVTTWYNTLTVKCFDF</sequence>
<reference evidence="2" key="1">
    <citation type="submission" date="2023-01" db="EMBL/GenBank/DDBJ databases">
        <title>Genome assembly of the deep-sea coral Lophelia pertusa.</title>
        <authorList>
            <person name="Herrera S."/>
            <person name="Cordes E."/>
        </authorList>
    </citation>
    <scope>NUCLEOTIDE SEQUENCE</scope>
    <source>
        <strain evidence="2">USNM1676648</strain>
        <tissue evidence="2">Polyp</tissue>
    </source>
</reference>
<name>A0A9W9ZRY7_9CNID</name>
<organism evidence="2 3">
    <name type="scientific">Desmophyllum pertusum</name>
    <dbReference type="NCBI Taxonomy" id="174260"/>
    <lineage>
        <taxon>Eukaryota</taxon>
        <taxon>Metazoa</taxon>
        <taxon>Cnidaria</taxon>
        <taxon>Anthozoa</taxon>
        <taxon>Hexacorallia</taxon>
        <taxon>Scleractinia</taxon>
        <taxon>Caryophylliina</taxon>
        <taxon>Caryophylliidae</taxon>
        <taxon>Desmophyllum</taxon>
    </lineage>
</organism>
<protein>
    <submittedName>
        <fullName evidence="2">Uncharacterized protein</fullName>
    </submittedName>
</protein>